<feature type="compositionally biased region" description="Basic and acidic residues" evidence="1">
    <location>
        <begin position="18"/>
        <end position="31"/>
    </location>
</feature>
<accession>A0A6G1H4D4</accession>
<dbReference type="InterPro" id="IPR000210">
    <property type="entry name" value="BTB/POZ_dom"/>
</dbReference>
<gene>
    <name evidence="3" type="ORF">K402DRAFT_39099</name>
</gene>
<dbReference type="PANTHER" id="PTHR47843:SF2">
    <property type="entry name" value="BTB DOMAIN-CONTAINING PROTEIN"/>
    <property type="match status" value="1"/>
</dbReference>
<feature type="domain" description="BTB" evidence="2">
    <location>
        <begin position="36"/>
        <end position="108"/>
    </location>
</feature>
<evidence type="ECO:0000259" key="2">
    <source>
        <dbReference type="PROSITE" id="PS50097"/>
    </source>
</evidence>
<reference evidence="3" key="1">
    <citation type="journal article" date="2020" name="Stud. Mycol.">
        <title>101 Dothideomycetes genomes: a test case for predicting lifestyles and emergence of pathogens.</title>
        <authorList>
            <person name="Haridas S."/>
            <person name="Albert R."/>
            <person name="Binder M."/>
            <person name="Bloem J."/>
            <person name="Labutti K."/>
            <person name="Salamov A."/>
            <person name="Andreopoulos B."/>
            <person name="Baker S."/>
            <person name="Barry K."/>
            <person name="Bills G."/>
            <person name="Bluhm B."/>
            <person name="Cannon C."/>
            <person name="Castanera R."/>
            <person name="Culley D."/>
            <person name="Daum C."/>
            <person name="Ezra D."/>
            <person name="Gonzalez J."/>
            <person name="Henrissat B."/>
            <person name="Kuo A."/>
            <person name="Liang C."/>
            <person name="Lipzen A."/>
            <person name="Lutzoni F."/>
            <person name="Magnuson J."/>
            <person name="Mondo S."/>
            <person name="Nolan M."/>
            <person name="Ohm R."/>
            <person name="Pangilinan J."/>
            <person name="Park H.-J."/>
            <person name="Ramirez L."/>
            <person name="Alfaro M."/>
            <person name="Sun H."/>
            <person name="Tritt A."/>
            <person name="Yoshinaga Y."/>
            <person name="Zwiers L.-H."/>
            <person name="Turgeon B."/>
            <person name="Goodwin S."/>
            <person name="Spatafora J."/>
            <person name="Crous P."/>
            <person name="Grigoriev I."/>
        </authorList>
    </citation>
    <scope>NUCLEOTIDE SEQUENCE</scope>
    <source>
        <strain evidence="3">CBS 113979</strain>
    </source>
</reference>
<dbReference type="EMBL" id="ML977150">
    <property type="protein sequence ID" value="KAF1988015.1"/>
    <property type="molecule type" value="Genomic_DNA"/>
</dbReference>
<sequence>MSNSAGQASPPFKRQKTRTSEPENDVRPSFKDGTLRDRFFKVQIGASPGISYQVYEDLLSFYSPYFRKAIHGSFKEGNDRAIVLEDANPVTFTKYMDWLYFGTLPIYDASDDKEAQEDAEEPT</sequence>
<dbReference type="Gene3D" id="3.30.710.10">
    <property type="entry name" value="Potassium Channel Kv1.1, Chain A"/>
    <property type="match status" value="1"/>
</dbReference>
<dbReference type="PANTHER" id="PTHR47843">
    <property type="entry name" value="BTB DOMAIN-CONTAINING PROTEIN-RELATED"/>
    <property type="match status" value="1"/>
</dbReference>
<organism evidence="3 4">
    <name type="scientific">Aulographum hederae CBS 113979</name>
    <dbReference type="NCBI Taxonomy" id="1176131"/>
    <lineage>
        <taxon>Eukaryota</taxon>
        <taxon>Fungi</taxon>
        <taxon>Dikarya</taxon>
        <taxon>Ascomycota</taxon>
        <taxon>Pezizomycotina</taxon>
        <taxon>Dothideomycetes</taxon>
        <taxon>Pleosporomycetidae</taxon>
        <taxon>Aulographales</taxon>
        <taxon>Aulographaceae</taxon>
    </lineage>
</organism>
<evidence type="ECO:0000313" key="3">
    <source>
        <dbReference type="EMBL" id="KAF1988015.1"/>
    </source>
</evidence>
<dbReference type="SUPFAM" id="SSF54695">
    <property type="entry name" value="POZ domain"/>
    <property type="match status" value="1"/>
</dbReference>
<dbReference type="OrthoDB" id="194443at2759"/>
<evidence type="ECO:0000256" key="1">
    <source>
        <dbReference type="SAM" id="MobiDB-lite"/>
    </source>
</evidence>
<dbReference type="Proteomes" id="UP000800041">
    <property type="component" value="Unassembled WGS sequence"/>
</dbReference>
<dbReference type="AlphaFoldDB" id="A0A6G1H4D4"/>
<name>A0A6G1H4D4_9PEZI</name>
<keyword evidence="4" id="KW-1185">Reference proteome</keyword>
<proteinExistence type="predicted"/>
<dbReference type="InterPro" id="IPR011333">
    <property type="entry name" value="SKP1/BTB/POZ_sf"/>
</dbReference>
<dbReference type="PROSITE" id="PS50097">
    <property type="entry name" value="BTB"/>
    <property type="match status" value="1"/>
</dbReference>
<feature type="region of interest" description="Disordered" evidence="1">
    <location>
        <begin position="1"/>
        <end position="31"/>
    </location>
</feature>
<dbReference type="Pfam" id="PF00651">
    <property type="entry name" value="BTB"/>
    <property type="match status" value="1"/>
</dbReference>
<evidence type="ECO:0000313" key="4">
    <source>
        <dbReference type="Proteomes" id="UP000800041"/>
    </source>
</evidence>
<protein>
    <recommendedName>
        <fullName evidence="2">BTB domain-containing protein</fullName>
    </recommendedName>
</protein>